<evidence type="ECO:0000313" key="2">
    <source>
        <dbReference type="EMBL" id="GCD63467.1"/>
    </source>
</evidence>
<proteinExistence type="predicted"/>
<reference evidence="2 3" key="1">
    <citation type="submission" date="2016-06" db="EMBL/GenBank/DDBJ databases">
        <title>Acetobacter pasteurianus NBRC 3278 whole genome sequencing project.</title>
        <authorList>
            <person name="Matsutani M."/>
            <person name="Shiwa Y."/>
            <person name="Okamoto-Kainuma A."/>
            <person name="Ishikawa M."/>
            <person name="Koizumi Y."/>
            <person name="Yoshikawa H."/>
            <person name="Yakushi T."/>
            <person name="Matsushita K."/>
        </authorList>
    </citation>
    <scope>NUCLEOTIDE SEQUENCE [LARGE SCALE GENOMIC DNA]</scope>
    <source>
        <strain evidence="2 3">NBRC 3278</strain>
    </source>
</reference>
<organism evidence="2 3">
    <name type="scientific">Acetobacter pasteurianus NBRC 3278</name>
    <dbReference type="NCBI Taxonomy" id="1226660"/>
    <lineage>
        <taxon>Bacteria</taxon>
        <taxon>Pseudomonadati</taxon>
        <taxon>Pseudomonadota</taxon>
        <taxon>Alphaproteobacteria</taxon>
        <taxon>Acetobacterales</taxon>
        <taxon>Acetobacteraceae</taxon>
        <taxon>Acetobacter</taxon>
    </lineage>
</organism>
<keyword evidence="3" id="KW-1185">Reference proteome</keyword>
<accession>A0A401X6S1</accession>
<gene>
    <name evidence="2" type="ORF">NBRC3278_2560</name>
</gene>
<dbReference type="AlphaFoldDB" id="A0A401X6S1"/>
<protein>
    <submittedName>
        <fullName evidence="2">Uncharacterized protein</fullName>
    </submittedName>
</protein>
<feature type="compositionally biased region" description="Basic residues" evidence="1">
    <location>
        <begin position="1"/>
        <end position="13"/>
    </location>
</feature>
<feature type="region of interest" description="Disordered" evidence="1">
    <location>
        <begin position="1"/>
        <end position="35"/>
    </location>
</feature>
<evidence type="ECO:0000313" key="3">
    <source>
        <dbReference type="Proteomes" id="UP000287385"/>
    </source>
</evidence>
<name>A0A401X6S1_ACEPA</name>
<sequence length="221" mass="25371">MTTKKPSRTKKPVVSKAPEDPARHRYTEEDPARHRYTEEEMDALIDKAWPEEKVEAYFRAEREDAPIPVVHDFAVMRPQTARLAKALADMFPGQFKGVEIGAWPPINAEDGMIDVIYLGESWIVQLGYDGYEPSRLGFVNATCDGLDYEEALEIDCGLYQQEGFDTYEAAFPLTDEDREEFIDYMQRNFNRPAEKVILVREDDREANQANGDKVVPFRKPS</sequence>
<dbReference type="Proteomes" id="UP000287385">
    <property type="component" value="Unassembled WGS sequence"/>
</dbReference>
<comment type="caution">
    <text evidence="2">The sequence shown here is derived from an EMBL/GenBank/DDBJ whole genome shotgun (WGS) entry which is preliminary data.</text>
</comment>
<dbReference type="RefSeq" id="WP_124297884.1">
    <property type="nucleotide sequence ID" value="NZ_BDEV01000106.1"/>
</dbReference>
<dbReference type="EMBL" id="BDEV01000106">
    <property type="protein sequence ID" value="GCD63467.1"/>
    <property type="molecule type" value="Genomic_DNA"/>
</dbReference>
<evidence type="ECO:0000256" key="1">
    <source>
        <dbReference type="SAM" id="MobiDB-lite"/>
    </source>
</evidence>
<feature type="compositionally biased region" description="Basic and acidic residues" evidence="1">
    <location>
        <begin position="17"/>
        <end position="35"/>
    </location>
</feature>